<dbReference type="AlphaFoldDB" id="A0A0P7BRJ7"/>
<dbReference type="EMBL" id="LGTQ01000013">
    <property type="protein sequence ID" value="KPM46938.1"/>
    <property type="molecule type" value="Genomic_DNA"/>
</dbReference>
<organism evidence="2 3">
    <name type="scientific">Jiulongibacter sediminis</name>
    <dbReference type="NCBI Taxonomy" id="1605367"/>
    <lineage>
        <taxon>Bacteria</taxon>
        <taxon>Pseudomonadati</taxon>
        <taxon>Bacteroidota</taxon>
        <taxon>Cytophagia</taxon>
        <taxon>Cytophagales</taxon>
        <taxon>Leadbetterellaceae</taxon>
        <taxon>Jiulongibacter</taxon>
    </lineage>
</organism>
<evidence type="ECO:0000259" key="1">
    <source>
        <dbReference type="Pfam" id="PF00485"/>
    </source>
</evidence>
<keyword evidence="3" id="KW-1185">Reference proteome</keyword>
<dbReference type="Proteomes" id="UP000050454">
    <property type="component" value="Unassembled WGS sequence"/>
</dbReference>
<dbReference type="OrthoDB" id="949821at2"/>
<gene>
    <name evidence="2" type="ORF">AFM12_17035</name>
</gene>
<proteinExistence type="predicted"/>
<dbReference type="PANTHER" id="PTHR10285">
    <property type="entry name" value="URIDINE KINASE"/>
    <property type="match status" value="1"/>
</dbReference>
<name>A0A0P7BRJ7_9BACT</name>
<dbReference type="GO" id="GO:0005524">
    <property type="term" value="F:ATP binding"/>
    <property type="evidence" value="ECO:0007669"/>
    <property type="project" value="InterPro"/>
</dbReference>
<dbReference type="InterPro" id="IPR027417">
    <property type="entry name" value="P-loop_NTPase"/>
</dbReference>
<dbReference type="SUPFAM" id="SSF52540">
    <property type="entry name" value="P-loop containing nucleoside triphosphate hydrolases"/>
    <property type="match status" value="1"/>
</dbReference>
<dbReference type="RefSeq" id="WP_055150779.1">
    <property type="nucleotide sequence ID" value="NZ_JXSZ01000013.1"/>
</dbReference>
<dbReference type="GO" id="GO:0016301">
    <property type="term" value="F:kinase activity"/>
    <property type="evidence" value="ECO:0007669"/>
    <property type="project" value="InterPro"/>
</dbReference>
<sequence length="168" mass="19725">MLIGIGGVSRSGKSTLANLLVTHFRKTGKKAIIFHQDDFVFPETQIPKVRDKTDWESPASIDHQLLYELVKEFKDRFDVVIVDGLFAFYDENLNSLYDKRLFVKISRRSFYIRKVADRRWGYVPTWFVDHIWKSFLKYGNSKTIHGDYLTISGEDEFDMKKALKYLEG</sequence>
<protein>
    <recommendedName>
        <fullName evidence="1">Phosphoribulokinase/uridine kinase domain-containing protein</fullName>
    </recommendedName>
</protein>
<feature type="domain" description="Phosphoribulokinase/uridine kinase" evidence="1">
    <location>
        <begin position="2"/>
        <end position="75"/>
    </location>
</feature>
<comment type="caution">
    <text evidence="2">The sequence shown here is derived from an EMBL/GenBank/DDBJ whole genome shotgun (WGS) entry which is preliminary data.</text>
</comment>
<dbReference type="InterPro" id="IPR006083">
    <property type="entry name" value="PRK/URK"/>
</dbReference>
<dbReference type="Pfam" id="PF00485">
    <property type="entry name" value="PRK"/>
    <property type="match status" value="1"/>
</dbReference>
<dbReference type="STRING" id="1605367.AFM12_17035"/>
<evidence type="ECO:0000313" key="2">
    <source>
        <dbReference type="EMBL" id="KPM46938.1"/>
    </source>
</evidence>
<dbReference type="Gene3D" id="3.40.50.300">
    <property type="entry name" value="P-loop containing nucleotide triphosphate hydrolases"/>
    <property type="match status" value="1"/>
</dbReference>
<reference evidence="2 3" key="1">
    <citation type="submission" date="2015-07" db="EMBL/GenBank/DDBJ databases">
        <title>The draft genome sequence of Leadbetterella sp. JN14-9.</title>
        <authorList>
            <person name="Liu Y."/>
            <person name="Du J."/>
            <person name="Shao Z."/>
        </authorList>
    </citation>
    <scope>NUCLEOTIDE SEQUENCE [LARGE SCALE GENOMIC DNA]</scope>
    <source>
        <strain evidence="2 3">JN14-9</strain>
    </source>
</reference>
<accession>A0A0P7BRJ7</accession>
<evidence type="ECO:0000313" key="3">
    <source>
        <dbReference type="Proteomes" id="UP000050454"/>
    </source>
</evidence>